<dbReference type="PANTHER" id="PTHR19339:SF5">
    <property type="entry name" value="IG-LIKE DOMAIN-CONTAINING PROTEIN"/>
    <property type="match status" value="1"/>
</dbReference>
<keyword evidence="8" id="KW-0391">Immunity</keyword>
<keyword evidence="8" id="KW-1279">T cell receptor</keyword>
<evidence type="ECO:0000256" key="9">
    <source>
        <dbReference type="SAM" id="SignalP"/>
    </source>
</evidence>
<reference evidence="11" key="2">
    <citation type="submission" date="2025-08" db="UniProtKB">
        <authorList>
            <consortium name="Ensembl"/>
        </authorList>
    </citation>
    <scope>IDENTIFICATION</scope>
</reference>
<feature type="domain" description="Ig-like" evidence="10">
    <location>
        <begin position="5"/>
        <end position="112"/>
    </location>
</feature>
<dbReference type="SMART" id="SM00409">
    <property type="entry name" value="IG"/>
    <property type="match status" value="1"/>
</dbReference>
<evidence type="ECO:0000256" key="5">
    <source>
        <dbReference type="ARBA" id="ARBA00023157"/>
    </source>
</evidence>
<reference evidence="11" key="3">
    <citation type="submission" date="2025-09" db="UniProtKB">
        <authorList>
            <consortium name="Ensembl"/>
        </authorList>
    </citation>
    <scope>IDENTIFICATION</scope>
</reference>
<feature type="chain" id="PRO_5019714437" description="Ig-like domain-containing protein" evidence="9">
    <location>
        <begin position="20"/>
        <end position="112"/>
    </location>
</feature>
<evidence type="ECO:0000256" key="1">
    <source>
        <dbReference type="ARBA" id="ARBA00004236"/>
    </source>
</evidence>
<dbReference type="SUPFAM" id="SSF48726">
    <property type="entry name" value="Immunoglobulin"/>
    <property type="match status" value="1"/>
</dbReference>
<dbReference type="GO" id="GO:0042101">
    <property type="term" value="C:T cell receptor complex"/>
    <property type="evidence" value="ECO:0007669"/>
    <property type="project" value="UniProtKB-KW"/>
</dbReference>
<organism evidence="11 12">
    <name type="scientific">Anas platyrhynchos platyrhynchos</name>
    <name type="common">Northern mallard</name>
    <dbReference type="NCBI Taxonomy" id="8840"/>
    <lineage>
        <taxon>Eukaryota</taxon>
        <taxon>Metazoa</taxon>
        <taxon>Chordata</taxon>
        <taxon>Craniata</taxon>
        <taxon>Vertebrata</taxon>
        <taxon>Euteleostomi</taxon>
        <taxon>Archelosauria</taxon>
        <taxon>Archosauria</taxon>
        <taxon>Dinosauria</taxon>
        <taxon>Saurischia</taxon>
        <taxon>Theropoda</taxon>
        <taxon>Coelurosauria</taxon>
        <taxon>Aves</taxon>
        <taxon>Neognathae</taxon>
        <taxon>Galloanserae</taxon>
        <taxon>Anseriformes</taxon>
        <taxon>Anatidae</taxon>
        <taxon>Anatinae</taxon>
        <taxon>Anas</taxon>
    </lineage>
</organism>
<evidence type="ECO:0000313" key="11">
    <source>
        <dbReference type="Ensembl" id="ENSAPLP00000031806.1"/>
    </source>
</evidence>
<dbReference type="Proteomes" id="UP000016666">
    <property type="component" value="Unassembled WGS sequence"/>
</dbReference>
<keyword evidence="5" id="KW-1015">Disulfide bond</keyword>
<dbReference type="Pfam" id="PF07686">
    <property type="entry name" value="V-set"/>
    <property type="match status" value="1"/>
</dbReference>
<feature type="signal peptide" evidence="9">
    <location>
        <begin position="1"/>
        <end position="19"/>
    </location>
</feature>
<keyword evidence="8" id="KW-1064">Adaptive immunity</keyword>
<keyword evidence="3 9" id="KW-0732">Signal</keyword>
<evidence type="ECO:0000256" key="2">
    <source>
        <dbReference type="ARBA" id="ARBA00022475"/>
    </source>
</evidence>
<sequence length="112" mass="12344">MCSLPGVLLLLLTAASVEELQIQQSPAELWLSPGATAELSCNISGSPEQANWYREKPDGSLERIYWSAAASKPKGRYSGTVKELFFFSLNISDVQREDSGYYYCTSSRVAVL</sequence>
<evidence type="ECO:0000256" key="6">
    <source>
        <dbReference type="ARBA" id="ARBA00023180"/>
    </source>
</evidence>
<dbReference type="InterPro" id="IPR036179">
    <property type="entry name" value="Ig-like_dom_sf"/>
</dbReference>
<dbReference type="InterPro" id="IPR013783">
    <property type="entry name" value="Ig-like_fold"/>
</dbReference>
<dbReference type="Ensembl" id="ENSAPLT00000040841.1">
    <property type="protein sequence ID" value="ENSAPLP00000031806.1"/>
    <property type="gene ID" value="ENSAPLG00000029461.1"/>
</dbReference>
<evidence type="ECO:0000256" key="7">
    <source>
        <dbReference type="ARBA" id="ARBA00038651"/>
    </source>
</evidence>
<keyword evidence="6" id="KW-0325">Glycoprotein</keyword>
<evidence type="ECO:0000259" key="10">
    <source>
        <dbReference type="PROSITE" id="PS50835"/>
    </source>
</evidence>
<accession>A0A493U105</accession>
<comment type="subunit">
    <text evidence="7">Alpha-beta TR is a heterodimer composed of an alpha and beta chain; disulfide-linked. The alpha-beta TR is associated with the transmembrane signaling CD3 coreceptor proteins to form the TR-CD3 (TcR or TCR). The assembly of alpha-beta TR heterodimers with CD3 occurs in the endoplasmic reticulum where a single alpha-beta TR heterodimer associates with one CD3D-CD3E heterodimer, one CD3G-CD3E heterodimer and one CD247 homodimer forming a stable octameric structure. CD3D-CD3E and CD3G-CD3E heterodimers preferentially associate with TR alpha and TR beta chains, respectively. The association of the CD247 homodimer is the last step of TcR assembly in the endoplasmic reticulum and is required for transport to the cell surface.</text>
</comment>
<keyword evidence="4" id="KW-0472">Membrane</keyword>
<dbReference type="InterPro" id="IPR013106">
    <property type="entry name" value="Ig_V-set"/>
</dbReference>
<dbReference type="Gene3D" id="2.60.40.10">
    <property type="entry name" value="Immunoglobulins"/>
    <property type="match status" value="1"/>
</dbReference>
<dbReference type="OMA" id="LERIYWS"/>
<evidence type="ECO:0000256" key="8">
    <source>
        <dbReference type="ARBA" id="ARBA00043266"/>
    </source>
</evidence>
<evidence type="ECO:0000313" key="12">
    <source>
        <dbReference type="Proteomes" id="UP000016666"/>
    </source>
</evidence>
<dbReference type="InterPro" id="IPR003599">
    <property type="entry name" value="Ig_sub"/>
</dbReference>
<dbReference type="InterPro" id="IPR051896">
    <property type="entry name" value="TCR_alpha_variable"/>
</dbReference>
<reference evidence="12" key="1">
    <citation type="submission" date="2017-10" db="EMBL/GenBank/DDBJ databases">
        <title>A new Pekin duck reference genome.</title>
        <authorList>
            <person name="Hou Z.-C."/>
            <person name="Zhou Z.-K."/>
            <person name="Zhu F."/>
            <person name="Hou S.-S."/>
        </authorList>
    </citation>
    <scope>NUCLEOTIDE SEQUENCE [LARGE SCALE GENOMIC DNA]</scope>
</reference>
<protein>
    <recommendedName>
        <fullName evidence="10">Ig-like domain-containing protein</fullName>
    </recommendedName>
</protein>
<name>A0A493U105_ANAPP</name>
<dbReference type="PANTHER" id="PTHR19339">
    <property type="entry name" value="T CELL RECEPTOR ALPHA VARIABLE 39"/>
    <property type="match status" value="1"/>
</dbReference>
<dbReference type="GeneTree" id="ENSGT01000000215168"/>
<dbReference type="STRING" id="8840.ENSAPLP00000031806"/>
<keyword evidence="12" id="KW-1185">Reference proteome</keyword>
<dbReference type="InterPro" id="IPR007110">
    <property type="entry name" value="Ig-like_dom"/>
</dbReference>
<evidence type="ECO:0000256" key="3">
    <source>
        <dbReference type="ARBA" id="ARBA00022729"/>
    </source>
</evidence>
<evidence type="ECO:0000256" key="4">
    <source>
        <dbReference type="ARBA" id="ARBA00023136"/>
    </source>
</evidence>
<proteinExistence type="predicted"/>
<dbReference type="AlphaFoldDB" id="A0A493U105"/>
<comment type="subcellular location">
    <subcellularLocation>
        <location evidence="1">Cell membrane</location>
    </subcellularLocation>
</comment>
<dbReference type="PROSITE" id="PS50835">
    <property type="entry name" value="IG_LIKE"/>
    <property type="match status" value="1"/>
</dbReference>
<dbReference type="SMART" id="SM00406">
    <property type="entry name" value="IGv"/>
    <property type="match status" value="1"/>
</dbReference>
<dbReference type="CDD" id="cd00099">
    <property type="entry name" value="IgV"/>
    <property type="match status" value="1"/>
</dbReference>
<keyword evidence="2" id="KW-1003">Cell membrane</keyword>